<organism evidence="1 2">
    <name type="scientific">Brachyspira intermedia (strain ATCC 51140 / PWS/A)</name>
    <name type="common">Serpulina intermedia</name>
    <dbReference type="NCBI Taxonomy" id="1045858"/>
    <lineage>
        <taxon>Bacteria</taxon>
        <taxon>Pseudomonadati</taxon>
        <taxon>Spirochaetota</taxon>
        <taxon>Spirochaetia</taxon>
        <taxon>Brachyspirales</taxon>
        <taxon>Brachyspiraceae</taxon>
        <taxon>Brachyspira</taxon>
    </lineage>
</organism>
<reference evidence="1 2" key="1">
    <citation type="journal article" date="2011" name="BMC Genomics">
        <title>Complete genome sequence of Brachyspira intermedia reveals unique genomic features in Brachyspira species and phage-mediated horizontal gene transfer.</title>
        <authorList>
            <person name="Hafstrom T."/>
            <person name="Jansson D.S."/>
            <person name="Segerman B."/>
        </authorList>
    </citation>
    <scope>NUCLEOTIDE SEQUENCE [LARGE SCALE GENOMIC DNA]</scope>
    <source>
        <strain evidence="2">ATCC 51140 / PWS/A</strain>
    </source>
</reference>
<keyword evidence="2" id="KW-1185">Reference proteome</keyword>
<dbReference type="AlphaFoldDB" id="G0ELV8"/>
<evidence type="ECO:0000313" key="2">
    <source>
        <dbReference type="Proteomes" id="UP000008522"/>
    </source>
</evidence>
<dbReference type="HOGENOM" id="CLU_3340981_0_0_12"/>
<gene>
    <name evidence="1" type="ordered locus">Bint_2199</name>
</gene>
<proteinExistence type="predicted"/>
<name>G0ELV8_BRAIP</name>
<evidence type="ECO:0000313" key="1">
    <source>
        <dbReference type="EMBL" id="AEM22807.1"/>
    </source>
</evidence>
<dbReference type="EMBL" id="CP002874">
    <property type="protein sequence ID" value="AEM22807.1"/>
    <property type="molecule type" value="Genomic_DNA"/>
</dbReference>
<dbReference type="KEGG" id="bip:Bint_2199"/>
<dbReference type="PATRIC" id="fig|1045858.4.peg.2203"/>
<sequence length="37" mass="4409">MPFSLLFTCIYSNMLADNVYIYSIAFEEYLIDSFNFI</sequence>
<accession>G0ELV8</accession>
<protein>
    <submittedName>
        <fullName evidence="1">Uncharacterized protein</fullName>
    </submittedName>
</protein>
<dbReference type="Proteomes" id="UP000008522">
    <property type="component" value="Chromosome"/>
</dbReference>